<dbReference type="EnsemblPlants" id="TraesCS5D02G329300.1">
    <property type="protein sequence ID" value="TraesCS5D02G329300.1.cds1"/>
    <property type="gene ID" value="TraesCS5D02G329300"/>
</dbReference>
<reference evidence="2" key="2">
    <citation type="submission" date="2018-10" db="UniProtKB">
        <authorList>
            <consortium name="EnsemblPlants"/>
        </authorList>
    </citation>
    <scope>IDENTIFICATION</scope>
</reference>
<feature type="region of interest" description="Disordered" evidence="1">
    <location>
        <begin position="189"/>
        <end position="212"/>
    </location>
</feature>
<organism evidence="2">
    <name type="scientific">Triticum aestivum</name>
    <name type="common">Wheat</name>
    <dbReference type="NCBI Taxonomy" id="4565"/>
    <lineage>
        <taxon>Eukaryota</taxon>
        <taxon>Viridiplantae</taxon>
        <taxon>Streptophyta</taxon>
        <taxon>Embryophyta</taxon>
        <taxon>Tracheophyta</taxon>
        <taxon>Spermatophyta</taxon>
        <taxon>Magnoliopsida</taxon>
        <taxon>Liliopsida</taxon>
        <taxon>Poales</taxon>
        <taxon>Poaceae</taxon>
        <taxon>BOP clade</taxon>
        <taxon>Pooideae</taxon>
        <taxon>Triticodae</taxon>
        <taxon>Triticeae</taxon>
        <taxon>Triticinae</taxon>
        <taxon>Triticum</taxon>
    </lineage>
</organism>
<dbReference type="Gramene" id="TraesCS5D03G0741800.1">
    <property type="protein sequence ID" value="TraesCS5D03G0741800.1.CDS1"/>
    <property type="gene ID" value="TraesCS5D03G0741800"/>
</dbReference>
<dbReference type="STRING" id="4565.A0A3B6MVE0"/>
<name>A0A3B6MVE0_WHEAT</name>
<feature type="compositionally biased region" description="Low complexity" evidence="1">
    <location>
        <begin position="189"/>
        <end position="203"/>
    </location>
</feature>
<dbReference type="InterPro" id="IPR053253">
    <property type="entry name" value="Sex_diff_modulator"/>
</dbReference>
<dbReference type="Gramene" id="TraesCS5D02G329300.1">
    <property type="protein sequence ID" value="TraesCS5D02G329300.1.cds1"/>
    <property type="gene ID" value="TraesCS5D02G329300"/>
</dbReference>
<dbReference type="Gramene" id="TraesRN5D0100776400.1">
    <property type="protein sequence ID" value="TraesRN5D0100776400.1"/>
    <property type="gene ID" value="TraesRN5D0100776400"/>
</dbReference>
<feature type="region of interest" description="Disordered" evidence="1">
    <location>
        <begin position="228"/>
        <end position="267"/>
    </location>
</feature>
<keyword evidence="3" id="KW-1185">Reference proteome</keyword>
<evidence type="ECO:0000313" key="2">
    <source>
        <dbReference type="EnsemblPlants" id="TraesCS5D02G329300.1.cds1"/>
    </source>
</evidence>
<sequence>MVAYVGGARRRLAPQRVLEILAGKLDITDDQVSVHPYRPEDFLVVFASAAIRNRVAACPEVEFQGDRLYFRPWNRQSQAVHSILGSKVWIVMEGIPPHAWERETAEDLLGTACKVDAVAPETSSRSDLSAFRLTAWTANPEAIPSLRWLAIPEPGSEIPPPLLQYKVLIHVDAVADFIEAGEPWFLGGSSDSGQSGLPGSPDGFSDDGGGARPRQRVWQFCVRDARGGELGREGNGGGHGGSTRSAERTDWRLPPMAPTPVVSHGGPTMRVQDRVTARKSAFDCLSGQQLGGDAREKVPETSLNSGGAFLTG</sequence>
<reference evidence="2" key="1">
    <citation type="submission" date="2018-08" db="EMBL/GenBank/DDBJ databases">
        <authorList>
            <person name="Rossello M."/>
        </authorList>
    </citation>
    <scope>NUCLEOTIDE SEQUENCE [LARGE SCALE GENOMIC DNA]</scope>
    <source>
        <strain evidence="2">cv. Chinese Spring</strain>
    </source>
</reference>
<dbReference type="Gramene" id="TraesWEE_scaffold_168011_01G000100.1">
    <property type="protein sequence ID" value="TraesWEE_scaffold_168011_01G000100.1"/>
    <property type="gene ID" value="TraesWEE_scaffold_168011_01G000100"/>
</dbReference>
<evidence type="ECO:0000256" key="1">
    <source>
        <dbReference type="SAM" id="MobiDB-lite"/>
    </source>
</evidence>
<dbReference type="PANTHER" id="PTHR33087:SF52">
    <property type="entry name" value="CCHC-TYPE DOMAIN-CONTAINING PROTEIN"/>
    <property type="match status" value="1"/>
</dbReference>
<dbReference type="OrthoDB" id="696323at2759"/>
<protein>
    <submittedName>
        <fullName evidence="2">Uncharacterized protein</fullName>
    </submittedName>
</protein>
<proteinExistence type="predicted"/>
<dbReference type="AlphaFoldDB" id="A0A3B6MVE0"/>
<dbReference type="Gramene" id="TraesCLE_scaffold_105271_01G000200.1">
    <property type="protein sequence ID" value="TraesCLE_scaffold_105271_01G000200.1"/>
    <property type="gene ID" value="TraesCLE_scaffold_105271_01G000200"/>
</dbReference>
<dbReference type="Proteomes" id="UP000019116">
    <property type="component" value="Chromosome 5D"/>
</dbReference>
<feature type="region of interest" description="Disordered" evidence="1">
    <location>
        <begin position="288"/>
        <end position="312"/>
    </location>
</feature>
<accession>A0A3B6MVE0</accession>
<dbReference type="Gramene" id="TraesROB_scaffold_150782_01G000100.1">
    <property type="protein sequence ID" value="TraesROB_scaffold_150782_01G000100.1"/>
    <property type="gene ID" value="TraesROB_scaffold_150782_01G000100"/>
</dbReference>
<dbReference type="Gramene" id="TraesCAD_scaffold_053525_01G000100.1">
    <property type="protein sequence ID" value="TraesCAD_scaffold_053525_01G000100.1"/>
    <property type="gene ID" value="TraesCAD_scaffold_053525_01G000100"/>
</dbReference>
<dbReference type="PANTHER" id="PTHR33087">
    <property type="entry name" value="OS07G0539200 PROTEIN"/>
    <property type="match status" value="1"/>
</dbReference>
<evidence type="ECO:0000313" key="3">
    <source>
        <dbReference type="Proteomes" id="UP000019116"/>
    </source>
</evidence>